<evidence type="ECO:0000256" key="2">
    <source>
        <dbReference type="ARBA" id="ARBA00009466"/>
    </source>
</evidence>
<evidence type="ECO:0000256" key="9">
    <source>
        <dbReference type="ARBA" id="ARBA00023242"/>
    </source>
</evidence>
<dbReference type="InterPro" id="IPR016024">
    <property type="entry name" value="ARM-type_fold"/>
</dbReference>
<evidence type="ECO:0000256" key="11">
    <source>
        <dbReference type="RuleBase" id="RU366037"/>
    </source>
</evidence>
<dbReference type="InterPro" id="IPR045546">
    <property type="entry name" value="Exportin-T_C"/>
</dbReference>
<evidence type="ECO:0000256" key="4">
    <source>
        <dbReference type="ARBA" id="ARBA00022448"/>
    </source>
</evidence>
<comment type="subcellular location">
    <subcellularLocation>
        <location evidence="1 11">Cytoplasm</location>
    </subcellularLocation>
    <subcellularLocation>
        <location evidence="11">Nucleus</location>
    </subcellularLocation>
    <text evidence="11">Shuttles between the nucleus and the cytoplasm.</text>
</comment>
<proteinExistence type="inferred from homology"/>
<dbReference type="SUPFAM" id="SSF48371">
    <property type="entry name" value="ARM repeat"/>
    <property type="match status" value="1"/>
</dbReference>
<dbReference type="Gene3D" id="1.25.10.10">
    <property type="entry name" value="Leucine-rich Repeat Variant"/>
    <property type="match status" value="1"/>
</dbReference>
<dbReference type="GO" id="GO:0008033">
    <property type="term" value="P:tRNA processing"/>
    <property type="evidence" value="ECO:0007669"/>
    <property type="project" value="UniProtKB-KW"/>
</dbReference>
<evidence type="ECO:0000256" key="7">
    <source>
        <dbReference type="ARBA" id="ARBA00022694"/>
    </source>
</evidence>
<dbReference type="InterPro" id="IPR011989">
    <property type="entry name" value="ARM-like"/>
</dbReference>
<comment type="function">
    <text evidence="10">tRNA nucleus export receptor which facilitates tRNA translocation across the nuclear pore complex. Involved in pre-tRNA splicing, probably by affecting the interaction of pre-tRNA with splicing endonuclease.</text>
</comment>
<reference evidence="14 15" key="1">
    <citation type="journal article" date="2018" name="BMC Genomics">
        <title>Comparative genome analyses reveal sequence features reflecting distinct modes of host-adaptation between dicot and monocot powdery mildew.</title>
        <authorList>
            <person name="Wu Y."/>
            <person name="Ma X."/>
            <person name="Pan Z."/>
            <person name="Kale S.D."/>
            <person name="Song Y."/>
            <person name="King H."/>
            <person name="Zhang Q."/>
            <person name="Presley C."/>
            <person name="Deng X."/>
            <person name="Wei C.I."/>
            <person name="Xiao S."/>
        </authorList>
    </citation>
    <scope>NUCLEOTIDE SEQUENCE [LARGE SCALE GENOMIC DNA]</scope>
    <source>
        <strain evidence="14">UMSG1</strain>
    </source>
</reference>
<evidence type="ECO:0000256" key="8">
    <source>
        <dbReference type="ARBA" id="ARBA00022884"/>
    </source>
</evidence>
<keyword evidence="4 11" id="KW-0813">Transport</keyword>
<accession>A0A420IF38</accession>
<dbReference type="InterPro" id="IPR040017">
    <property type="entry name" value="XPOT"/>
</dbReference>
<keyword evidence="8 11" id="KW-0694">RNA-binding</keyword>
<evidence type="ECO:0000256" key="6">
    <source>
        <dbReference type="ARBA" id="ARBA00022555"/>
    </source>
</evidence>
<dbReference type="Pfam" id="PF08389">
    <property type="entry name" value="Xpo1"/>
    <property type="match status" value="1"/>
</dbReference>
<comment type="caution">
    <text evidence="14">The sequence shown here is derived from an EMBL/GenBank/DDBJ whole genome shotgun (WGS) entry which is preliminary data.</text>
</comment>
<evidence type="ECO:0000313" key="15">
    <source>
        <dbReference type="Proteomes" id="UP000285326"/>
    </source>
</evidence>
<keyword evidence="5 11" id="KW-0963">Cytoplasm</keyword>
<dbReference type="GO" id="GO:0005737">
    <property type="term" value="C:cytoplasm"/>
    <property type="evidence" value="ECO:0007669"/>
    <property type="project" value="UniProtKB-SubCell"/>
</dbReference>
<keyword evidence="9 11" id="KW-0539">Nucleus</keyword>
<comment type="similarity">
    <text evidence="2 11">Belongs to the exportin family.</text>
</comment>
<feature type="domain" description="Exportin-T C-terminal" evidence="13">
    <location>
        <begin position="341"/>
        <end position="1025"/>
    </location>
</feature>
<dbReference type="GO" id="GO:0031267">
    <property type="term" value="F:small GTPase binding"/>
    <property type="evidence" value="ECO:0007669"/>
    <property type="project" value="InterPro"/>
</dbReference>
<evidence type="ECO:0000256" key="10">
    <source>
        <dbReference type="ARBA" id="ARBA00025147"/>
    </source>
</evidence>
<dbReference type="GO" id="GO:0005643">
    <property type="term" value="C:nuclear pore"/>
    <property type="evidence" value="ECO:0007669"/>
    <property type="project" value="TreeGrafter"/>
</dbReference>
<dbReference type="Pfam" id="PF19282">
    <property type="entry name" value="Exportin-T"/>
    <property type="match status" value="1"/>
</dbReference>
<dbReference type="PANTHER" id="PTHR15952:SF11">
    <property type="entry name" value="EXPORTIN-T"/>
    <property type="match status" value="1"/>
</dbReference>
<evidence type="ECO:0000256" key="1">
    <source>
        <dbReference type="ARBA" id="ARBA00004496"/>
    </source>
</evidence>
<organism evidence="14 15">
    <name type="scientific">Golovinomyces cichoracearum</name>
    <dbReference type="NCBI Taxonomy" id="62708"/>
    <lineage>
        <taxon>Eukaryota</taxon>
        <taxon>Fungi</taxon>
        <taxon>Dikarya</taxon>
        <taxon>Ascomycota</taxon>
        <taxon>Pezizomycotina</taxon>
        <taxon>Leotiomycetes</taxon>
        <taxon>Erysiphales</taxon>
        <taxon>Erysiphaceae</taxon>
        <taxon>Golovinomyces</taxon>
    </lineage>
</organism>
<sequence>MDAQVENAVGIAWDPTSDQALKLQAFDFLNHLRSISSGRQACIALFTRNPKCSDVVRLVSLDVINNAIQSQQLDHQSLEDLRGTILEYVRRIYGSGNQDSIDPTHLQNKLTQTLTLLFVATYTRGWSSFFDDFLSLTSFQNNSTRNNVTGTMLYLRTLGSIHDQIADVIISRTNDESRMNSELKDTIRSRDVPKVVLSWQEILSYWQGQNDAIIETCLKVIGKWASWIDISLIMNQNLLSILFQIVGRSNPNNEEDKIRNTAIETFTEIVAKKMKAPEKIAMIVFLNLGDVISQLIATPPLNQLRSTSSYDTDLAETVAKLVNNVVSDIVKVLEDPQRHNEVQVQAEQLLQTFLPLLLRFLSDEYDEICSTVIPSLTDLLTFLRKAKSLPNSFTGMLTPILNTIIQKMRYDETSSWGKEDDRTDEAEFQELRKRLQGLQKIVAAVDEDLYIEIISNIIGNTFQTLQKQNGQMDWRDLDLALYEMFLFGEVTLNNCGLYSKGQPSCVAAVRLIAMISKMIDSGIASFNYPATQLQYMEICVRYSSFFENQKLYIPHVLEQFVRFVHHEHIKVRTRSWYLFHRFVKQLRIHIGNVAETVIHSISDLLSIKAELPNVTAADDISSEEGDHQLDANFEAQLYLFEAIGCISSTSVIPVEKQVLYVRTIISSLFSDMERNLVLAKSGNLQATLQIHHIIKALGTLAHGFSDWTPGNSSKNHLSLPEEIIEEFSRVAEAILIALETLKSSFDIRTAARASISRLMGVLGTNMLPLLPRWINGLLSECSSKDEIALFLRLLDQVIFGHKKDIYGVLDSLLTPLLQRVFEGLSEPVTGTDDEIQLAGLRREYLMFIQIILNNELGGVLISDLNQGFFEQLILSVTSLARTITNSTGSIADSRLAFSVITLMVQVWGGPNIATPGNQRLIPISSPQPLLPGFDRFLMERFHPICWEVLREPTFKPTTDAQCKQVLNEISGLEQTIYSKTGDKFIHYLQQEFFPEIGVDGIGFIKVLKESPDRKYLAKYLQEISKQKIND</sequence>
<protein>
    <recommendedName>
        <fullName evidence="3 11">Exportin-T</fullName>
    </recommendedName>
    <alternativeName>
        <fullName evidence="11">Exportin(tRNA)</fullName>
    </alternativeName>
    <alternativeName>
        <fullName evidence="11">tRNA exportin</fullName>
    </alternativeName>
</protein>
<gene>
    <name evidence="14" type="ORF">GcM1_245054</name>
</gene>
<dbReference type="GO" id="GO:0016363">
    <property type="term" value="C:nuclear matrix"/>
    <property type="evidence" value="ECO:0007669"/>
    <property type="project" value="TreeGrafter"/>
</dbReference>
<evidence type="ECO:0000259" key="12">
    <source>
        <dbReference type="Pfam" id="PF08389"/>
    </source>
</evidence>
<evidence type="ECO:0000256" key="5">
    <source>
        <dbReference type="ARBA" id="ARBA00022490"/>
    </source>
</evidence>
<evidence type="ECO:0000313" key="14">
    <source>
        <dbReference type="EMBL" id="RKF73139.1"/>
    </source>
</evidence>
<feature type="domain" description="Exportin-1/Importin-beta-like" evidence="12">
    <location>
        <begin position="103"/>
        <end position="265"/>
    </location>
</feature>
<dbReference type="GO" id="GO:0000049">
    <property type="term" value="F:tRNA binding"/>
    <property type="evidence" value="ECO:0007669"/>
    <property type="project" value="UniProtKB-UniRule"/>
</dbReference>
<keyword evidence="7" id="KW-0819">tRNA processing</keyword>
<dbReference type="GO" id="GO:0071528">
    <property type="term" value="P:tRNA re-export from nucleus"/>
    <property type="evidence" value="ECO:0007669"/>
    <property type="project" value="UniProtKB-UniRule"/>
</dbReference>
<evidence type="ECO:0000259" key="13">
    <source>
        <dbReference type="Pfam" id="PF19282"/>
    </source>
</evidence>
<dbReference type="AlphaFoldDB" id="A0A420IF38"/>
<dbReference type="PANTHER" id="PTHR15952">
    <property type="entry name" value="EXPORTIN-T/LOS1"/>
    <property type="match status" value="1"/>
</dbReference>
<dbReference type="InterPro" id="IPR013598">
    <property type="entry name" value="Exportin-1/Importin-b-like"/>
</dbReference>
<dbReference type="EMBL" id="MCBS01024574">
    <property type="protein sequence ID" value="RKF73139.1"/>
    <property type="molecule type" value="Genomic_DNA"/>
</dbReference>
<keyword evidence="6 11" id="KW-0820">tRNA-binding</keyword>
<evidence type="ECO:0000256" key="3">
    <source>
        <dbReference type="ARBA" id="ARBA00018928"/>
    </source>
</evidence>
<name>A0A420IF38_9PEZI</name>
<dbReference type="Proteomes" id="UP000285326">
    <property type="component" value="Unassembled WGS sequence"/>
</dbReference>
<dbReference type="FunFam" id="1.25.10.10:FF:000355">
    <property type="entry name" value="Exportin-T"/>
    <property type="match status" value="1"/>
</dbReference>